<protein>
    <submittedName>
        <fullName evidence="2">PREDICTED: uncharacterized protein LOC105437992</fullName>
    </submittedName>
</protein>
<sequence length="1605" mass="180225">MDAAETSVLSTENQSLAEEINSVSASIVNQQNNESESILSCYVCHLTDSSDEKGHLRKFSDSTWTTIKHVAALRKNLKSDKYLGVTQTILSSSDRESLSIGYHASCHKSYTAVKRAKEDLAPDDESATKIRCTETRRSSAFPKSDGQGILKGTCIFCSKSRKKKNGKDEPRLKVATIAGCESLYHRAKFSKNEHIKSLVRSGVDLIAKEAEYHKSCRVQFLKDTDKQDKPMETTSSQSCHKMAFASLLSFIQDEVLAKHRTIFVSDLLAMYKEEYASIGESGTESDVPVYTAQNLTRKIKDHLKDRVTITLVNQRKGNCIHSSDIPEEEAHSRLHEDSKRYEENSKLRWAALHLRSQIMKLPKTRTPNPATVQTLKECAPEMPEQLDLFLRSLLGGITPILNGTQKDILDRKVTAMGSDAIYNVNRGTVKPWKHTALALGLASLTGSKLVTQILNRTGHCISYSETKGLETEFAYSVAGDEHDAPDGIRLDPNVSTACVWDNNDANVETLDGKETLHATVGHTYQNVLQDDEQANSNPIAFREKRNRRSFVGNEREIPAFRKSLHSAEFISPTAAATSDTVGSALSTPARTTVGESDECHVHLKVVDLYWFWKLMEGNTPLYAGFMSKYIEDPLPLQRICYMDPISRSPTNNDVVRETMIRTMNVANETGQEYAVVTYDLQVALKAYSIQAIETPMFDKLLVMLGHFHVELAFYGAVGTFINDSGIEYILTEANILAEGSMMGFIKGKFYNRCTRIHELLANVLEQKLYERFVFETPEVDHDLFQQVMSTVPVDSGRALEHLTDPAVTAHLQKYEEFFQKVLDGKLGSTAQFWAIYIFMINRLHRELQRCVKMNDVGGYIKIFPTLLVVYFALNRPNYARWGTLFLHKLKSADPELREVLENGAFSIRRTKKNYSRSAVDLSLEQTVNRDSASKMKGIVSFRNSESAMRRWSLSMTQRATAVTELRALVGLEQGETATSQCRPSRIRKDNNQMAELSAKIDEFCNPFGDDAPTALVNVATGQIASKVTESYLINALQRGQEERDKFQDEWNRNSHRFLEPVKRTRIQNFAAQNVKKKLPASQKAKANAESLRDMFARMLVVASDKTELDLRKIISYPITTYPLSLAHCDGTHMKTEKSALLRKLESFQTETITETQLPMSYAQIYDGGLLLHSILSLTAVGASYASIARTMLSLACSGRAHEVHVCFDKYVENSIKDSERRQRGAVDTAYTITGPDQKIRLSGKKLLTNGTFKNELAKFLLKEWKKTNYQQTFGGKTLFVSHGGECLQYVPDEQQGITVSRPSYLQGDHEEADTLVAFHVANVSEAENVVVRASDTDVLVILIGAIGRQNEEDSSLPDIIMDCGIGNSRRYINVTNIAEILEEHKPGLASALPGYHAFTGCDFTSAFYRKGKSKPLSIIENDQSGSYVNLFIDMGDRNSDVDLHIASEFVCRIYAVTKTKDVNEARYQKLIQMTGKVDQNDPLANIKRIDCSLLPPSLPALMIKIRRTQYVTAMWTRAVTNCPADDLSPTDYGWYVDNTLLKPTWFEGPAIPDSLFTENSTQNMESEDDSDTESEADDELESLSDVDIWSEYTCMRERKTTIDCY</sequence>
<dbReference type="Proteomes" id="UP001152795">
    <property type="component" value="Unassembled WGS sequence"/>
</dbReference>
<evidence type="ECO:0000313" key="3">
    <source>
        <dbReference type="Proteomes" id="UP001152795"/>
    </source>
</evidence>
<evidence type="ECO:0000313" key="2">
    <source>
        <dbReference type="EMBL" id="CAB4008345.1"/>
    </source>
</evidence>
<comment type="caution">
    <text evidence="2">The sequence shown here is derived from an EMBL/GenBank/DDBJ whole genome shotgun (WGS) entry which is preliminary data.</text>
</comment>
<dbReference type="PANTHER" id="PTHR46704">
    <property type="entry name" value="CXC DOMAIN-CONTAINING PROTEIN-RELATED"/>
    <property type="match status" value="1"/>
</dbReference>
<feature type="compositionally biased region" description="Acidic residues" evidence="1">
    <location>
        <begin position="1565"/>
        <end position="1581"/>
    </location>
</feature>
<dbReference type="EMBL" id="CACRXK020006094">
    <property type="protein sequence ID" value="CAB4008345.1"/>
    <property type="molecule type" value="Genomic_DNA"/>
</dbReference>
<gene>
    <name evidence="2" type="ORF">PACLA_8A002480</name>
</gene>
<feature type="region of interest" description="Disordered" evidence="1">
    <location>
        <begin position="1556"/>
        <end position="1581"/>
    </location>
</feature>
<evidence type="ECO:0000256" key="1">
    <source>
        <dbReference type="SAM" id="MobiDB-lite"/>
    </source>
</evidence>
<dbReference type="OrthoDB" id="8060926at2759"/>
<organism evidence="2 3">
    <name type="scientific">Paramuricea clavata</name>
    <name type="common">Red gorgonian</name>
    <name type="synonym">Violescent sea-whip</name>
    <dbReference type="NCBI Taxonomy" id="317549"/>
    <lineage>
        <taxon>Eukaryota</taxon>
        <taxon>Metazoa</taxon>
        <taxon>Cnidaria</taxon>
        <taxon>Anthozoa</taxon>
        <taxon>Octocorallia</taxon>
        <taxon>Malacalcyonacea</taxon>
        <taxon>Plexauridae</taxon>
        <taxon>Paramuricea</taxon>
    </lineage>
</organism>
<dbReference type="PANTHER" id="PTHR46704:SF9">
    <property type="entry name" value="BHLH DOMAIN-CONTAINING PROTEIN"/>
    <property type="match status" value="1"/>
</dbReference>
<proteinExistence type="predicted"/>
<reference evidence="2" key="1">
    <citation type="submission" date="2020-04" db="EMBL/GenBank/DDBJ databases">
        <authorList>
            <person name="Alioto T."/>
            <person name="Alioto T."/>
            <person name="Gomez Garrido J."/>
        </authorList>
    </citation>
    <scope>NUCLEOTIDE SEQUENCE</scope>
    <source>
        <strain evidence="2">A484AB</strain>
    </source>
</reference>
<name>A0A7D9EHA1_PARCT</name>
<accession>A0A7D9EHA1</accession>
<keyword evidence="3" id="KW-1185">Reference proteome</keyword>